<dbReference type="InterPro" id="IPR050204">
    <property type="entry name" value="AraC_XylS_family_regulators"/>
</dbReference>
<keyword evidence="5" id="KW-0614">Plasmid</keyword>
<evidence type="ECO:0000313" key="6">
    <source>
        <dbReference type="Proteomes" id="UP001432360"/>
    </source>
</evidence>
<proteinExistence type="predicted"/>
<keyword evidence="1" id="KW-0805">Transcription regulation</keyword>
<dbReference type="SMART" id="SM00342">
    <property type="entry name" value="HTH_ARAC"/>
    <property type="match status" value="1"/>
</dbReference>
<dbReference type="InterPro" id="IPR018062">
    <property type="entry name" value="HTH_AraC-typ_CS"/>
</dbReference>
<reference evidence="5" key="1">
    <citation type="submission" date="2023-08" db="EMBL/GenBank/DDBJ databases">
        <title>Complete genome sequence of Sinorhizobium chiapanecum ITTG S70 isolated from Acaciella angustissima nodules in Chiapas-Mexico.</title>
        <authorList>
            <person name="Rincon-Rosales R."/>
            <person name="Rogel M.A."/>
            <person name="Rincon-Medina C.I."/>
            <person name="Guerrero G."/>
            <person name="Manzano-Gomez L.A."/>
            <person name="Lopez-Lopez A."/>
            <person name="Rincon Molina F.A."/>
            <person name="Martinez-Romero E."/>
        </authorList>
    </citation>
    <scope>NUCLEOTIDE SEQUENCE</scope>
    <source>
        <strain evidence="5">ITTG S70</strain>
        <plasmid evidence="5">pSchITTGS70b</plasmid>
    </source>
</reference>
<dbReference type="InterPro" id="IPR009057">
    <property type="entry name" value="Homeodomain-like_sf"/>
</dbReference>
<evidence type="ECO:0000313" key="5">
    <source>
        <dbReference type="EMBL" id="WVT06264.1"/>
    </source>
</evidence>
<dbReference type="EMBL" id="CP133150">
    <property type="protein sequence ID" value="WVT06264.1"/>
    <property type="molecule type" value="Genomic_DNA"/>
</dbReference>
<accession>A0ABZ2BKZ8</accession>
<dbReference type="PROSITE" id="PS00041">
    <property type="entry name" value="HTH_ARAC_FAMILY_1"/>
    <property type="match status" value="1"/>
</dbReference>
<evidence type="ECO:0000259" key="4">
    <source>
        <dbReference type="PROSITE" id="PS01124"/>
    </source>
</evidence>
<dbReference type="Proteomes" id="UP001432360">
    <property type="component" value="Plasmid pSchITTGS70b"/>
</dbReference>
<organism evidence="5 6">
    <name type="scientific">Sinorhizobium chiapasense</name>
    <dbReference type="NCBI Taxonomy" id="501572"/>
    <lineage>
        <taxon>Bacteria</taxon>
        <taxon>Pseudomonadati</taxon>
        <taxon>Pseudomonadota</taxon>
        <taxon>Alphaproteobacteria</taxon>
        <taxon>Hyphomicrobiales</taxon>
        <taxon>Rhizobiaceae</taxon>
        <taxon>Sinorhizobium/Ensifer group</taxon>
        <taxon>Sinorhizobium</taxon>
    </lineage>
</organism>
<keyword evidence="6" id="KW-1185">Reference proteome</keyword>
<keyword evidence="2" id="KW-0238">DNA-binding</keyword>
<feature type="domain" description="HTH araC/xylS-type" evidence="4">
    <location>
        <begin position="246"/>
        <end position="345"/>
    </location>
</feature>
<evidence type="ECO:0000256" key="1">
    <source>
        <dbReference type="ARBA" id="ARBA00023015"/>
    </source>
</evidence>
<dbReference type="PANTHER" id="PTHR46796:SF12">
    <property type="entry name" value="HTH-TYPE DNA-BINDING TRANSCRIPTIONAL ACTIVATOR EUTR"/>
    <property type="match status" value="1"/>
</dbReference>
<dbReference type="Gene3D" id="1.10.10.60">
    <property type="entry name" value="Homeodomain-like"/>
    <property type="match status" value="1"/>
</dbReference>
<dbReference type="SUPFAM" id="SSF46689">
    <property type="entry name" value="Homeodomain-like"/>
    <property type="match status" value="1"/>
</dbReference>
<name>A0ABZ2BKZ8_9HYPH</name>
<evidence type="ECO:0000256" key="3">
    <source>
        <dbReference type="ARBA" id="ARBA00023163"/>
    </source>
</evidence>
<gene>
    <name evidence="5" type="ORF">RB548_21555</name>
</gene>
<dbReference type="RefSeq" id="WP_331375328.1">
    <property type="nucleotide sequence ID" value="NZ_CP133150.1"/>
</dbReference>
<keyword evidence="3" id="KW-0804">Transcription</keyword>
<protein>
    <submittedName>
        <fullName evidence="5">Helix-turn-helix transcriptional regulator</fullName>
    </submittedName>
</protein>
<evidence type="ECO:0000256" key="2">
    <source>
        <dbReference type="ARBA" id="ARBA00023125"/>
    </source>
</evidence>
<dbReference type="InterPro" id="IPR018060">
    <property type="entry name" value="HTH_AraC"/>
</dbReference>
<sequence length="361" mass="39347">MVISGEVFEAAGERTKVIERPDEGCADSFEASSRGAILRNLEASEPNWRWLVPFDSAADCSLRFTRQQLHTTAITSAEHSVSLEALARRNTAHISIFFVRTGGIEIGGRRGRKMLSIPAGHVASVCQLAARRLAFDARSSWLALHIPASALRRHFEDITGRPYVQKFVLPLTGFSEADADGLYQTLRQAERNLSPDYPSSDSGEERPILAKAYEQLALAKLFAKLPHNLADAFGRGTLPAAPRQLLKAEAFMRENLSKPITIDDLAGAAGCSPRALQRMFRTYRGGSPIGTLCNYRLAAAHCAIKAGQTANITDLAISLQFSNPGRFSVLYKSAYGLSPSSALRFARDEGKIELADTSEHG</sequence>
<dbReference type="PROSITE" id="PS01124">
    <property type="entry name" value="HTH_ARAC_FAMILY_2"/>
    <property type="match status" value="1"/>
</dbReference>
<dbReference type="PANTHER" id="PTHR46796">
    <property type="entry name" value="HTH-TYPE TRANSCRIPTIONAL ACTIVATOR RHAS-RELATED"/>
    <property type="match status" value="1"/>
</dbReference>
<geneLocation type="plasmid" evidence="5 6">
    <name>pSchITTGS70b</name>
</geneLocation>
<dbReference type="Pfam" id="PF12833">
    <property type="entry name" value="HTH_18"/>
    <property type="match status" value="1"/>
</dbReference>